<dbReference type="Gene3D" id="2.60.120.1560">
    <property type="match status" value="1"/>
</dbReference>
<keyword evidence="5" id="KW-1185">Reference proteome</keyword>
<dbReference type="Pfam" id="PF07691">
    <property type="entry name" value="PA14"/>
    <property type="match status" value="1"/>
</dbReference>
<accession>A2F4J6</accession>
<feature type="region of interest" description="Disordered" evidence="1">
    <location>
        <begin position="472"/>
        <end position="666"/>
    </location>
</feature>
<dbReference type="InterPro" id="IPR037524">
    <property type="entry name" value="PA14/GLEYA"/>
</dbReference>
<dbReference type="GO" id="GO:0005886">
    <property type="term" value="C:plasma membrane"/>
    <property type="evidence" value="ECO:0000318"/>
    <property type="project" value="GO_Central"/>
</dbReference>
<evidence type="ECO:0000313" key="5">
    <source>
        <dbReference type="Proteomes" id="UP000001542"/>
    </source>
</evidence>
<dbReference type="PANTHER" id="PTHR14383">
    <property type="entry name" value="SWAP-70 RECOMBINASE"/>
    <property type="match status" value="1"/>
</dbReference>
<gene>
    <name evidence="4" type="ORF">TVAG_052000</name>
</gene>
<keyword evidence="2" id="KW-0812">Transmembrane</keyword>
<evidence type="ECO:0000256" key="1">
    <source>
        <dbReference type="SAM" id="MobiDB-lite"/>
    </source>
</evidence>
<dbReference type="RefSeq" id="XP_001313081.1">
    <property type="nucleotide sequence ID" value="XM_001313080.1"/>
</dbReference>
<dbReference type="STRING" id="5722.A2F4J6"/>
<name>A2F4J6_TRIV3</name>
<feature type="domain" description="PA14" evidence="3">
    <location>
        <begin position="1"/>
        <end position="159"/>
    </location>
</feature>
<organism evidence="4 5">
    <name type="scientific">Trichomonas vaginalis (strain ATCC PRA-98 / G3)</name>
    <dbReference type="NCBI Taxonomy" id="412133"/>
    <lineage>
        <taxon>Eukaryota</taxon>
        <taxon>Metamonada</taxon>
        <taxon>Parabasalia</taxon>
        <taxon>Trichomonadida</taxon>
        <taxon>Trichomonadidae</taxon>
        <taxon>Trichomonas</taxon>
    </lineage>
</organism>
<dbReference type="PROSITE" id="PS51820">
    <property type="entry name" value="PA14"/>
    <property type="match status" value="1"/>
</dbReference>
<dbReference type="EMBL" id="DS113611">
    <property type="protein sequence ID" value="EAY00152.1"/>
    <property type="molecule type" value="Genomic_DNA"/>
</dbReference>
<feature type="compositionally biased region" description="Basic and acidic residues" evidence="1">
    <location>
        <begin position="534"/>
        <end position="635"/>
    </location>
</feature>
<proteinExistence type="predicted"/>
<dbReference type="Proteomes" id="UP000001542">
    <property type="component" value="Unassembled WGS sequence"/>
</dbReference>
<reference evidence="4" key="2">
    <citation type="journal article" date="2007" name="Science">
        <title>Draft genome sequence of the sexually transmitted pathogen Trichomonas vaginalis.</title>
        <authorList>
            <person name="Carlton J.M."/>
            <person name="Hirt R.P."/>
            <person name="Silva J.C."/>
            <person name="Delcher A.L."/>
            <person name="Schatz M."/>
            <person name="Zhao Q."/>
            <person name="Wortman J.R."/>
            <person name="Bidwell S.L."/>
            <person name="Alsmark U.C.M."/>
            <person name="Besteiro S."/>
            <person name="Sicheritz-Ponten T."/>
            <person name="Noel C.J."/>
            <person name="Dacks J.B."/>
            <person name="Foster P.G."/>
            <person name="Simillion C."/>
            <person name="Van de Peer Y."/>
            <person name="Miranda-Saavedra D."/>
            <person name="Barton G.J."/>
            <person name="Westrop G.D."/>
            <person name="Mueller S."/>
            <person name="Dessi D."/>
            <person name="Fiori P.L."/>
            <person name="Ren Q."/>
            <person name="Paulsen I."/>
            <person name="Zhang H."/>
            <person name="Bastida-Corcuera F.D."/>
            <person name="Simoes-Barbosa A."/>
            <person name="Brown M.T."/>
            <person name="Hayes R.D."/>
            <person name="Mukherjee M."/>
            <person name="Okumura C.Y."/>
            <person name="Schneider R."/>
            <person name="Smith A.J."/>
            <person name="Vanacova S."/>
            <person name="Villalvazo M."/>
            <person name="Haas B.J."/>
            <person name="Pertea M."/>
            <person name="Feldblyum T.V."/>
            <person name="Utterback T.R."/>
            <person name="Shu C.L."/>
            <person name="Osoegawa K."/>
            <person name="de Jong P.J."/>
            <person name="Hrdy I."/>
            <person name="Horvathova L."/>
            <person name="Zubacova Z."/>
            <person name="Dolezal P."/>
            <person name="Malik S.B."/>
            <person name="Logsdon J.M. Jr."/>
            <person name="Henze K."/>
            <person name="Gupta A."/>
            <person name="Wang C.C."/>
            <person name="Dunne R.L."/>
            <person name="Upcroft J.A."/>
            <person name="Upcroft P."/>
            <person name="White O."/>
            <person name="Salzberg S.L."/>
            <person name="Tang P."/>
            <person name="Chiu C.-H."/>
            <person name="Lee Y.-S."/>
            <person name="Embley T.M."/>
            <person name="Coombs G.H."/>
            <person name="Mottram J.C."/>
            <person name="Tachezy J."/>
            <person name="Fraser-Liggett C.M."/>
            <person name="Johnson P.J."/>
        </authorList>
    </citation>
    <scope>NUCLEOTIDE SEQUENCE [LARGE SCALE GENOMIC DNA]</scope>
    <source>
        <strain evidence="4">G3</strain>
    </source>
</reference>
<dbReference type="KEGG" id="tva:4757971"/>
<dbReference type="GO" id="GO:0044325">
    <property type="term" value="F:transmembrane transporter binding"/>
    <property type="evidence" value="ECO:0000318"/>
    <property type="project" value="GO_Central"/>
</dbReference>
<keyword evidence="2" id="KW-0472">Membrane</keyword>
<dbReference type="InParanoid" id="A2F4J6"/>
<keyword evidence="2" id="KW-1133">Transmembrane helix</keyword>
<feature type="compositionally biased region" description="Acidic residues" evidence="1">
    <location>
        <begin position="476"/>
        <end position="509"/>
    </location>
</feature>
<dbReference type="PANTHER" id="PTHR14383:SF5">
    <property type="entry name" value="RUN DOMAIN-CONTAINING PROTEIN"/>
    <property type="match status" value="1"/>
</dbReference>
<feature type="transmembrane region" description="Helical" evidence="2">
    <location>
        <begin position="670"/>
        <end position="694"/>
    </location>
</feature>
<dbReference type="InterPro" id="IPR011658">
    <property type="entry name" value="PA14_dom"/>
</dbReference>
<protein>
    <submittedName>
        <fullName evidence="4">Immuno-dominant variable surface antigen-like</fullName>
    </submittedName>
</protein>
<dbReference type="VEuPathDB" id="TrichDB:TVAGG3_0047190"/>
<reference evidence="4" key="1">
    <citation type="submission" date="2006-10" db="EMBL/GenBank/DDBJ databases">
        <authorList>
            <person name="Amadeo P."/>
            <person name="Zhao Q."/>
            <person name="Wortman J."/>
            <person name="Fraser-Liggett C."/>
            <person name="Carlton J."/>
        </authorList>
    </citation>
    <scope>NUCLEOTIDE SEQUENCE</scope>
    <source>
        <strain evidence="4">G3</strain>
    </source>
</reference>
<evidence type="ECO:0000259" key="3">
    <source>
        <dbReference type="PROSITE" id="PS51820"/>
    </source>
</evidence>
<feature type="compositionally biased region" description="Polar residues" evidence="1">
    <location>
        <begin position="636"/>
        <end position="651"/>
    </location>
</feature>
<evidence type="ECO:0000313" key="4">
    <source>
        <dbReference type="EMBL" id="EAY00152.1"/>
    </source>
</evidence>
<dbReference type="OrthoDB" id="10655709at2759"/>
<dbReference type="AlphaFoldDB" id="A2F4J6"/>
<evidence type="ECO:0000256" key="2">
    <source>
        <dbReference type="SAM" id="Phobius"/>
    </source>
</evidence>
<dbReference type="VEuPathDB" id="TrichDB:TVAG_052000"/>
<sequence>MYYSGVGVFTNQVLAYKAAIARNIARSAPYTLIERSGIIVPTFSTDQQECEWFAHVDGMFVPKESGKYKFIMYCDDQGMFYLSENPLHGNPDDDSQYLLNKKDKYTVLNETQEATPINLVANKKYYYRFTIFNKQGTGGGRIAYVFNDETVITHIQTDCLFQTNCGPEDVDRAPFKPIIENDPCLGIYYDDRSIKQTTKDTWKVTNSPHVRNSRSNLSQLLFNKAYGNEDTACDGSYPHTYSVDFGEPVSFDQLYIPTRRDNLMTSNVVVSCDSNQILESSFTTENPLLQFDGIQTCTTLDIKVLDNTRGTWSSLVEIEPRLLSSTSRNIIPATHTKLRLVGRGELTRKGMYYNGKGFHVKKSSMLRLKLKLNETGDSFAIIGDKFERGGRFKVYIDGHLDQVVDTNVITPEEKSKMAARRIYQTILYGKRNLQTQSEHLIVLKVVRGEIGIAGFLADGNLIELPSEEIAKQGVVEGDEEEELPGNDEEENTEEEIVVSGDDDTNDDDDHQPSEGGTQILGVENGGETGNATEGSEKFQSETEDQKRQRQEEEERKRQEELQRVKEEAERIAREEAERLRKEEEERKRQEEEEKKRQEEEEKKRQEEEEKKRREEEEKKRLEEEERKKREEEAKKNQSSSSTPPDNDNIPTASAVPNPEDSNDNQSKKKVIIASSAAAVVVVLVVVAVVAAIFITKSLKHKNYKSESDDEGGFDV</sequence>